<dbReference type="Proteomes" id="UP001497600">
    <property type="component" value="Chromosome H"/>
</dbReference>
<keyword evidence="2" id="KW-1185">Reference proteome</keyword>
<proteinExistence type="predicted"/>
<name>A0ABP0EKB5_9ASCO</name>
<evidence type="ECO:0000313" key="1">
    <source>
        <dbReference type="EMBL" id="CAK7920911.1"/>
    </source>
</evidence>
<reference evidence="1 2" key="1">
    <citation type="submission" date="2024-01" db="EMBL/GenBank/DDBJ databases">
        <authorList>
            <consortium name="Genoscope - CEA"/>
            <person name="William W."/>
        </authorList>
    </citation>
    <scope>NUCLEOTIDE SEQUENCE [LARGE SCALE GENOMIC DNA]</scope>
    <source>
        <strain evidence="1 2">29B2s-10</strain>
    </source>
</reference>
<organism evidence="1 2">
    <name type="scientific">[Candida] anglica</name>
    <dbReference type="NCBI Taxonomy" id="148631"/>
    <lineage>
        <taxon>Eukaryota</taxon>
        <taxon>Fungi</taxon>
        <taxon>Dikarya</taxon>
        <taxon>Ascomycota</taxon>
        <taxon>Saccharomycotina</taxon>
        <taxon>Pichiomycetes</taxon>
        <taxon>Debaryomycetaceae</taxon>
        <taxon>Kurtzmaniella</taxon>
    </lineage>
</organism>
<evidence type="ECO:0000313" key="2">
    <source>
        <dbReference type="Proteomes" id="UP001497600"/>
    </source>
</evidence>
<accession>A0ABP0EKB5</accession>
<sequence length="73" mass="8521">MKRTKLKLSCIYAVQPPYCSSIVWEIFLLPVHNSRWDYEHVCNKIRVCGYFFTPCATNNSIETVPYSTKTSLK</sequence>
<gene>
    <name evidence="1" type="ORF">CAAN4_H07954</name>
</gene>
<protein>
    <submittedName>
        <fullName evidence="1">Uncharacterized protein</fullName>
    </submittedName>
</protein>
<dbReference type="EMBL" id="OZ004260">
    <property type="protein sequence ID" value="CAK7920911.1"/>
    <property type="molecule type" value="Genomic_DNA"/>
</dbReference>